<keyword evidence="5 6" id="KW-0067">ATP-binding</keyword>
<dbReference type="PIRSF" id="PIRSF019073">
    <property type="entry name" value="UCP019073"/>
    <property type="match status" value="1"/>
</dbReference>
<keyword evidence="3 6" id="KW-0548">Nucleotidyltransferase</keyword>
<evidence type="ECO:0000256" key="1">
    <source>
        <dbReference type="ARBA" id="ARBA00000877"/>
    </source>
</evidence>
<dbReference type="GO" id="GO:0005524">
    <property type="term" value="F:ATP binding"/>
    <property type="evidence" value="ECO:0007669"/>
    <property type="project" value="UniProtKB-UniRule"/>
</dbReference>
<keyword evidence="4 6" id="KW-0547">Nucleotide-binding</keyword>
<dbReference type="GO" id="GO:0106408">
    <property type="term" value="F:diadenylate cyclase activity"/>
    <property type="evidence" value="ECO:0007669"/>
    <property type="project" value="UniProtKB-EC"/>
</dbReference>
<dbReference type="PROSITE" id="PS51794">
    <property type="entry name" value="DAC"/>
    <property type="match status" value="1"/>
</dbReference>
<evidence type="ECO:0000259" key="7">
    <source>
        <dbReference type="PROSITE" id="PS51794"/>
    </source>
</evidence>
<evidence type="ECO:0000256" key="6">
    <source>
        <dbReference type="HAMAP-Rule" id="MF_00840"/>
    </source>
</evidence>
<feature type="domain" description="DAC" evidence="7">
    <location>
        <begin position="114"/>
        <end position="276"/>
    </location>
</feature>
<dbReference type="HAMAP" id="MF_00840">
    <property type="entry name" value="DacZ"/>
    <property type="match status" value="1"/>
</dbReference>
<dbReference type="Proteomes" id="UP000001901">
    <property type="component" value="Chromosome"/>
</dbReference>
<organism evidence="8 9">
    <name type="scientific">Archaeoglobus profundus (strain DSM 5631 / JCM 9629 / NBRC 100127 / Av18)</name>
    <dbReference type="NCBI Taxonomy" id="572546"/>
    <lineage>
        <taxon>Archaea</taxon>
        <taxon>Methanobacteriati</taxon>
        <taxon>Methanobacteriota</taxon>
        <taxon>Archaeoglobi</taxon>
        <taxon>Archaeoglobales</taxon>
        <taxon>Archaeoglobaceae</taxon>
        <taxon>Archaeoglobus</taxon>
    </lineage>
</organism>
<proteinExistence type="inferred from homology"/>
<evidence type="ECO:0000313" key="8">
    <source>
        <dbReference type="EMBL" id="ADB57718.1"/>
    </source>
</evidence>
<dbReference type="InterPro" id="IPR048546">
    <property type="entry name" value="DacZ_A"/>
</dbReference>
<dbReference type="InterPro" id="IPR036888">
    <property type="entry name" value="DNA_integrity_DisA_N_sf"/>
</dbReference>
<reference evidence="8 9" key="1">
    <citation type="journal article" date="2010" name="Stand. Genomic Sci.">
        <title>Complete genome sequence of Archaeoglobus profundus type strain (AV18).</title>
        <authorList>
            <person name="von Jan M."/>
            <person name="Lapidus A."/>
            <person name="Del Rio T.G."/>
            <person name="Copeland A."/>
            <person name="Tice H."/>
            <person name="Cheng J.F."/>
            <person name="Lucas S."/>
            <person name="Chen F."/>
            <person name="Nolan M."/>
            <person name="Goodwin L."/>
            <person name="Han C."/>
            <person name="Pitluck S."/>
            <person name="Liolios K."/>
            <person name="Ivanova N."/>
            <person name="Mavromatis K."/>
            <person name="Ovchinnikova G."/>
            <person name="Chertkov O."/>
            <person name="Pati A."/>
            <person name="Chen A."/>
            <person name="Palaniappan K."/>
            <person name="Land M."/>
            <person name="Hauser L."/>
            <person name="Chang Y.J."/>
            <person name="Jeffries C.D."/>
            <person name="Saunders E."/>
            <person name="Brettin T."/>
            <person name="Detter J.C."/>
            <person name="Chain P."/>
            <person name="Eichinger K."/>
            <person name="Huber H."/>
            <person name="Spring S."/>
            <person name="Rohde M."/>
            <person name="Goker M."/>
            <person name="Wirth R."/>
            <person name="Woyke T."/>
            <person name="Bristow J."/>
            <person name="Eisen J.A."/>
            <person name="Markowitz V."/>
            <person name="Hugenholtz P."/>
            <person name="Kyrpides N.C."/>
            <person name="Klenk H.P."/>
        </authorList>
    </citation>
    <scope>NUCLEOTIDE SEQUENCE [LARGE SCALE GENOMIC DNA]</scope>
    <source>
        <strain evidence="9">DSM 5631 / JCM 9629 / NBRC 100127 / Av18</strain>
    </source>
</reference>
<dbReference type="PaxDb" id="572546-Arcpr_0653"/>
<dbReference type="EMBL" id="CP001857">
    <property type="protein sequence ID" value="ADB57718.1"/>
    <property type="molecule type" value="Genomic_DNA"/>
</dbReference>
<dbReference type="Gene3D" id="3.40.1700.10">
    <property type="entry name" value="DNA integrity scanning protein, DisA, N-terminal domain"/>
    <property type="match status" value="1"/>
</dbReference>
<accession>D2RHE3</accession>
<dbReference type="GO" id="GO:0004016">
    <property type="term" value="F:adenylate cyclase activity"/>
    <property type="evidence" value="ECO:0007669"/>
    <property type="project" value="UniProtKB-UniRule"/>
</dbReference>
<evidence type="ECO:0000256" key="4">
    <source>
        <dbReference type="ARBA" id="ARBA00022741"/>
    </source>
</evidence>
<dbReference type="eggNOG" id="arCOG04453">
    <property type="taxonomic scope" value="Archaea"/>
</dbReference>
<dbReference type="OrthoDB" id="85944at2157"/>
<dbReference type="InterPro" id="IPR003390">
    <property type="entry name" value="DNA_integrity_scan_DisA_N"/>
</dbReference>
<comment type="similarity">
    <text evidence="6">Belongs to the adenylate cyclase family. DacZ subfamily.</text>
</comment>
<comment type="catalytic activity">
    <reaction evidence="1 6">
        <text>2 ATP = 3',3'-c-di-AMP + 2 diphosphate</text>
        <dbReference type="Rhea" id="RHEA:35655"/>
        <dbReference type="ChEBI" id="CHEBI:30616"/>
        <dbReference type="ChEBI" id="CHEBI:33019"/>
        <dbReference type="ChEBI" id="CHEBI:71500"/>
        <dbReference type="EC" id="2.7.7.85"/>
    </reaction>
</comment>
<dbReference type="GO" id="GO:0030145">
    <property type="term" value="F:manganese ion binding"/>
    <property type="evidence" value="ECO:0007669"/>
    <property type="project" value="UniProtKB-UniRule"/>
</dbReference>
<evidence type="ECO:0000256" key="5">
    <source>
        <dbReference type="ARBA" id="ARBA00022840"/>
    </source>
</evidence>
<dbReference type="STRING" id="572546.Arcpr_0653"/>
<evidence type="ECO:0000256" key="2">
    <source>
        <dbReference type="ARBA" id="ARBA00022679"/>
    </source>
</evidence>
<dbReference type="InterPro" id="IPR050338">
    <property type="entry name" value="DisA"/>
</dbReference>
<keyword evidence="6" id="KW-0464">Manganese</keyword>
<dbReference type="PANTHER" id="PTHR34185">
    <property type="entry name" value="DIADENYLATE CYCLASE"/>
    <property type="match status" value="1"/>
</dbReference>
<dbReference type="Pfam" id="PF02457">
    <property type="entry name" value="DAC"/>
    <property type="match status" value="1"/>
</dbReference>
<keyword evidence="9" id="KW-1185">Reference proteome</keyword>
<name>D2RHE3_ARCPA</name>
<evidence type="ECO:0000313" key="9">
    <source>
        <dbReference type="Proteomes" id="UP000001901"/>
    </source>
</evidence>
<dbReference type="GeneID" id="8739313"/>
<evidence type="ECO:0000256" key="3">
    <source>
        <dbReference type="ARBA" id="ARBA00022695"/>
    </source>
</evidence>
<dbReference type="HOGENOM" id="CLU_063222_0_0_2"/>
<dbReference type="KEGG" id="apo:Arcpr_0653"/>
<dbReference type="EC" id="2.7.7.85" evidence="6"/>
<gene>
    <name evidence="6" type="primary">dacZ</name>
    <name evidence="8" type="ordered locus">Arcpr_0653</name>
</gene>
<dbReference type="AlphaFoldDB" id="D2RHE3"/>
<comment type="cofactor">
    <cofactor evidence="6">
        <name>Mn(2+)</name>
        <dbReference type="ChEBI" id="CHEBI:29035"/>
    </cofactor>
</comment>
<sequence>MLNTLVKLAKELARKINTDKIVLITKSDFDFEDDEFSIFVAPKRFVTMLESMFYTIAEEELSGKDVFERALAFLQVSEITPLQMYLRGIELKGGVVGVLDLDILKGLMVIDLERSRLQKVLNECAERVNPNVLKAVLTVAINIAQKGREGKRIGTGFVIGDVEEVLKRSRQLVINPYECHSIEEKDIKNPANWESVMEFAQLDGVFVLDEDGIIVSAGRYLEVSVKDLKIAKGFGARHLACAAITRETEAIAVVVSESGDIRVYKDGEEILVIDSTII</sequence>
<protein>
    <recommendedName>
        <fullName evidence="6">Diadenylate cyclase</fullName>
        <shortName evidence="6">DAC</shortName>
        <ecNumber evidence="6">2.7.7.85</ecNumber>
    </recommendedName>
    <alternativeName>
        <fullName evidence="6">Cyclic-di-AMP synthase</fullName>
        <shortName evidence="6">c-di-AMP synthase</shortName>
    </alternativeName>
</protein>
<comment type="function">
    <text evidence="6">Diadenylate cyclase that catalyzes the condensation of 2 ATP molecules into cyclic di-AMP (c-di-AMP). c-di-AMP is a second messenger for intracellular signal transduction involved in the control of important regulatory processes such as osmoregulation.</text>
</comment>
<keyword evidence="2 6" id="KW-0808">Transferase</keyword>
<dbReference type="SUPFAM" id="SSF143597">
    <property type="entry name" value="YojJ-like"/>
    <property type="match status" value="1"/>
</dbReference>
<dbReference type="RefSeq" id="WP_012940054.1">
    <property type="nucleotide sequence ID" value="NC_013741.1"/>
</dbReference>
<dbReference type="PANTHER" id="PTHR34185:SF1">
    <property type="entry name" value="DIADENYLATE CYCLASE"/>
    <property type="match status" value="1"/>
</dbReference>
<dbReference type="Pfam" id="PF21754">
    <property type="entry name" value="DacZ_A"/>
    <property type="match status" value="1"/>
</dbReference>
<dbReference type="InterPro" id="IPR014499">
    <property type="entry name" value="DAC_DacZ"/>
</dbReference>